<gene>
    <name evidence="2" type="ORF">GQX73_g4424</name>
</gene>
<keyword evidence="1" id="KW-1133">Transmembrane helix</keyword>
<dbReference type="OrthoDB" id="5388417at2759"/>
<keyword evidence="3" id="KW-1185">Reference proteome</keyword>
<comment type="caution">
    <text evidence="2">The sequence shown here is derived from an EMBL/GenBank/DDBJ whole genome shotgun (WGS) entry which is preliminary data.</text>
</comment>
<evidence type="ECO:0000313" key="3">
    <source>
        <dbReference type="Proteomes" id="UP000481858"/>
    </source>
</evidence>
<protein>
    <submittedName>
        <fullName evidence="2">Uncharacterized protein</fullName>
    </submittedName>
</protein>
<evidence type="ECO:0000313" key="2">
    <source>
        <dbReference type="EMBL" id="KAF2969127.1"/>
    </source>
</evidence>
<organism evidence="2 3">
    <name type="scientific">Xylaria multiplex</name>
    <dbReference type="NCBI Taxonomy" id="323545"/>
    <lineage>
        <taxon>Eukaryota</taxon>
        <taxon>Fungi</taxon>
        <taxon>Dikarya</taxon>
        <taxon>Ascomycota</taxon>
        <taxon>Pezizomycotina</taxon>
        <taxon>Sordariomycetes</taxon>
        <taxon>Xylariomycetidae</taxon>
        <taxon>Xylariales</taxon>
        <taxon>Xylariaceae</taxon>
        <taxon>Xylaria</taxon>
    </lineage>
</organism>
<proteinExistence type="predicted"/>
<evidence type="ECO:0000256" key="1">
    <source>
        <dbReference type="SAM" id="Phobius"/>
    </source>
</evidence>
<feature type="transmembrane region" description="Helical" evidence="1">
    <location>
        <begin position="33"/>
        <end position="54"/>
    </location>
</feature>
<dbReference type="EMBL" id="WUBL01000040">
    <property type="protein sequence ID" value="KAF2969127.1"/>
    <property type="molecule type" value="Genomic_DNA"/>
</dbReference>
<name>A0A7C8MV51_9PEZI</name>
<accession>A0A7C8MV51</accession>
<reference evidence="2 3" key="1">
    <citation type="submission" date="2019-12" db="EMBL/GenBank/DDBJ databases">
        <title>Draft genome sequence of the ascomycete Xylaria multiplex DSM 110363.</title>
        <authorList>
            <person name="Buettner E."/>
            <person name="Kellner H."/>
        </authorList>
    </citation>
    <scope>NUCLEOTIDE SEQUENCE [LARGE SCALE GENOMIC DNA]</scope>
    <source>
        <strain evidence="2 3">DSM 110363</strain>
    </source>
</reference>
<keyword evidence="1" id="KW-0472">Membrane</keyword>
<keyword evidence="1" id="KW-0812">Transmembrane</keyword>
<sequence length="191" mass="21231">MESINTLIARGKSVLAVRNLSDDSDSWDSAMNATISLLGLALFGLALVGSLVLLKRHRQRQQLLDQTLPRYIDIEREAGRNTHRLTIQTPDGKSSIVVVNDRPMLADPNSPPHSPTNVPQIHITFPDEQDEHGRRKNGRVLLVRVGETTVGLEPLKEEQLPAYEKEGNNAFYSIDMDRIGGLKEKNGSQFA</sequence>
<dbReference type="InParanoid" id="A0A7C8MV51"/>
<dbReference type="AlphaFoldDB" id="A0A7C8MV51"/>
<dbReference type="Proteomes" id="UP000481858">
    <property type="component" value="Unassembled WGS sequence"/>
</dbReference>